<feature type="domain" description="Cyclic nucleotide-binding" evidence="1">
    <location>
        <begin position="10"/>
        <end position="78"/>
    </location>
</feature>
<dbReference type="InterPro" id="IPR018490">
    <property type="entry name" value="cNMP-bd_dom_sf"/>
</dbReference>
<proteinExistence type="predicted"/>
<dbReference type="Proteomes" id="UP000260773">
    <property type="component" value="Unassembled WGS sequence"/>
</dbReference>
<dbReference type="EMBL" id="QVEP01000008">
    <property type="protein sequence ID" value="RGB80901.1"/>
    <property type="molecule type" value="Genomic_DNA"/>
</dbReference>
<dbReference type="PROSITE" id="PS50042">
    <property type="entry name" value="CNMP_BINDING_3"/>
    <property type="match status" value="1"/>
</dbReference>
<dbReference type="AlphaFoldDB" id="A0A3E2TQJ5"/>
<organism evidence="2 3">
    <name type="scientific">Coprococcus catus</name>
    <dbReference type="NCBI Taxonomy" id="116085"/>
    <lineage>
        <taxon>Bacteria</taxon>
        <taxon>Bacillati</taxon>
        <taxon>Bacillota</taxon>
        <taxon>Clostridia</taxon>
        <taxon>Lachnospirales</taxon>
        <taxon>Lachnospiraceae</taxon>
        <taxon>Coprococcus</taxon>
    </lineage>
</organism>
<name>A0A3E2TQJ5_9FIRM</name>
<protein>
    <submittedName>
        <fullName evidence="2">Crp/Fnr family transcriptional regulator</fullName>
    </submittedName>
</protein>
<reference evidence="2 3" key="1">
    <citation type="submission" date="2018-08" db="EMBL/GenBank/DDBJ databases">
        <title>A genome reference for cultivated species of the human gut microbiota.</title>
        <authorList>
            <person name="Zou Y."/>
            <person name="Xue W."/>
            <person name="Luo G."/>
        </authorList>
    </citation>
    <scope>NUCLEOTIDE SEQUENCE [LARGE SCALE GENOMIC DNA]</scope>
    <source>
        <strain evidence="2 3">AF45-17</strain>
    </source>
</reference>
<evidence type="ECO:0000259" key="1">
    <source>
        <dbReference type="PROSITE" id="PS50042"/>
    </source>
</evidence>
<dbReference type="InterPro" id="IPR000595">
    <property type="entry name" value="cNMP-bd_dom"/>
</dbReference>
<gene>
    <name evidence="2" type="ORF">DW070_04930</name>
</gene>
<dbReference type="Pfam" id="PF00027">
    <property type="entry name" value="cNMP_binding"/>
    <property type="match status" value="1"/>
</dbReference>
<dbReference type="InterPro" id="IPR014710">
    <property type="entry name" value="RmlC-like_jellyroll"/>
</dbReference>
<dbReference type="SUPFAM" id="SSF51206">
    <property type="entry name" value="cAMP-binding domain-like"/>
    <property type="match status" value="1"/>
</dbReference>
<evidence type="ECO:0000313" key="2">
    <source>
        <dbReference type="EMBL" id="RGB80901.1"/>
    </source>
</evidence>
<dbReference type="Gene3D" id="2.60.120.10">
    <property type="entry name" value="Jelly Rolls"/>
    <property type="match status" value="1"/>
</dbReference>
<sequence>MVSEKLIRQLFRTQDQAVIRRLSEISETVIYKKRQEIHKAGETYTHFYMLLRGAVYTYFYDEHQHPVVLCFFSEKNDFMNVENFNKQSTVGMTALTETEVFRVPIKEILQLSDEIPTLILEYAGYLQKTMMYLCVINNRRMNLTAEERYQWFCEKWPEVEASASNKQIASFLRMRPESLSRLKAQMKQSEKEAKTLENILVTKDLQWDYMDIKKMIEKRQNGQG</sequence>
<comment type="caution">
    <text evidence="2">The sequence shown here is derived from an EMBL/GenBank/DDBJ whole genome shotgun (WGS) entry which is preliminary data.</text>
</comment>
<evidence type="ECO:0000313" key="3">
    <source>
        <dbReference type="Proteomes" id="UP000260773"/>
    </source>
</evidence>
<accession>A0A3E2TQJ5</accession>
<dbReference type="CDD" id="cd00038">
    <property type="entry name" value="CAP_ED"/>
    <property type="match status" value="1"/>
</dbReference>
<dbReference type="RefSeq" id="WP_015515449.1">
    <property type="nucleotide sequence ID" value="NZ_JAQDKA010000001.1"/>
</dbReference>